<comment type="similarity">
    <text evidence="6">Belongs to the DNA polymerase HolA subunit family.</text>
</comment>
<dbReference type="EMBL" id="CP005286">
    <property type="protein sequence ID" value="AJE33833.1"/>
    <property type="molecule type" value="Genomic_DNA"/>
</dbReference>
<dbReference type="GO" id="GO:0003887">
    <property type="term" value="F:DNA-directed DNA polymerase activity"/>
    <property type="evidence" value="ECO:0007669"/>
    <property type="project" value="UniProtKB-KW"/>
</dbReference>
<keyword evidence="3" id="KW-0548">Nucleotidyltransferase</keyword>
<dbReference type="Gene3D" id="1.20.272.10">
    <property type="match status" value="1"/>
</dbReference>
<sequence length="314" mass="33719">MTVAPVHLILGEEDFIGERIRRSILDQLRAQAPDLELTVMRASEVSGPELIDATSPSLFGEDRAVIITHTEVAGKEPNELLLATCRSVAPGITIIIHHTGGGRQKAMVAKYRKLAEVHEANPLKPGDRPAWVTNEFRSHGVRPTPDVIHALLEGVGSDLRELASAVSQLVSDTDGEVTVETVRNYYEGVAEVSGFDIADLAVTGQTARAVASCRRALQLGMHPVALATALSMKVAGIARLYSTRTTNFNALAGQVGMPPWLAEKTSRVARRWTGDNVSKAVILMAELDAEVKGQGGDPEFAIEHAVRRVSELAG</sequence>
<evidence type="ECO:0000256" key="1">
    <source>
        <dbReference type="ARBA" id="ARBA00012417"/>
    </source>
</evidence>
<dbReference type="Pfam" id="PF21694">
    <property type="entry name" value="DNA_pol3_delta_C"/>
    <property type="match status" value="1"/>
</dbReference>
<evidence type="ECO:0000256" key="6">
    <source>
        <dbReference type="ARBA" id="ARBA00034754"/>
    </source>
</evidence>
<dbReference type="KEGG" id="chm:B842_09920"/>
<dbReference type="NCBIfam" id="TIGR01128">
    <property type="entry name" value="holA"/>
    <property type="match status" value="1"/>
</dbReference>
<gene>
    <name evidence="9" type="ORF">B842_09920</name>
</gene>
<dbReference type="InterPro" id="IPR008921">
    <property type="entry name" value="DNA_pol3_clamp-load_cplx_C"/>
</dbReference>
<dbReference type="InterPro" id="IPR027417">
    <property type="entry name" value="P-loop_NTPase"/>
</dbReference>
<name>A0A0B5DCG5_9CORY</name>
<dbReference type="HOGENOM" id="CLU_052338_0_0_11"/>
<organism evidence="9 10">
    <name type="scientific">Corynebacterium humireducens NBRC 106098 = DSM 45392</name>
    <dbReference type="NCBI Taxonomy" id="1223515"/>
    <lineage>
        <taxon>Bacteria</taxon>
        <taxon>Bacillati</taxon>
        <taxon>Actinomycetota</taxon>
        <taxon>Actinomycetes</taxon>
        <taxon>Mycobacteriales</taxon>
        <taxon>Corynebacteriaceae</taxon>
        <taxon>Corynebacterium</taxon>
    </lineage>
</organism>
<dbReference type="Gene3D" id="3.40.50.300">
    <property type="entry name" value="P-loop containing nucleotide triphosphate hydrolases"/>
    <property type="match status" value="1"/>
</dbReference>
<evidence type="ECO:0000256" key="3">
    <source>
        <dbReference type="ARBA" id="ARBA00022695"/>
    </source>
</evidence>
<dbReference type="AlphaFoldDB" id="A0A0B5DCG5"/>
<keyword evidence="2" id="KW-0808">Transferase</keyword>
<accession>A0A0B5DCG5</accession>
<dbReference type="GO" id="GO:0003677">
    <property type="term" value="F:DNA binding"/>
    <property type="evidence" value="ECO:0007669"/>
    <property type="project" value="InterPro"/>
</dbReference>
<dbReference type="OrthoDB" id="8478864at2"/>
<dbReference type="Gene3D" id="1.10.8.60">
    <property type="match status" value="1"/>
</dbReference>
<dbReference type="EC" id="2.7.7.7" evidence="1"/>
<dbReference type="InterPro" id="IPR005790">
    <property type="entry name" value="DNA_polIII_delta"/>
</dbReference>
<dbReference type="NCBIfam" id="NF004165">
    <property type="entry name" value="PRK05629.1"/>
    <property type="match status" value="1"/>
</dbReference>
<dbReference type="PANTHER" id="PTHR34388:SF1">
    <property type="entry name" value="DNA POLYMERASE III SUBUNIT DELTA"/>
    <property type="match status" value="1"/>
</dbReference>
<keyword evidence="4" id="KW-0235">DNA replication</keyword>
<reference evidence="9 10" key="1">
    <citation type="submission" date="2013-04" db="EMBL/GenBank/DDBJ databases">
        <title>Complete genome sequence of Corynebacterium humireducens DSM 45392(T), isolated from a wastewater-fed microbial fuel cell.</title>
        <authorList>
            <person name="Ruckert C."/>
            <person name="Albersmeier A."/>
            <person name="Kalinowski J."/>
        </authorList>
    </citation>
    <scope>NUCLEOTIDE SEQUENCE [LARGE SCALE GENOMIC DNA]</scope>
    <source>
        <strain evidence="10">MFC-5</strain>
    </source>
</reference>
<dbReference type="Proteomes" id="UP000031524">
    <property type="component" value="Chromosome"/>
</dbReference>
<feature type="domain" description="DNA polymerase III delta subunit-like C-terminal" evidence="8">
    <location>
        <begin position="194"/>
        <end position="306"/>
    </location>
</feature>
<protein>
    <recommendedName>
        <fullName evidence="1">DNA-directed DNA polymerase</fullName>
        <ecNumber evidence="1">2.7.7.7</ecNumber>
    </recommendedName>
</protein>
<dbReference type="RefSeq" id="WP_040086467.1">
    <property type="nucleotide sequence ID" value="NZ_BCSU01000005.1"/>
</dbReference>
<dbReference type="InterPro" id="IPR048466">
    <property type="entry name" value="DNA_pol3_delta-like_C"/>
</dbReference>
<dbReference type="PANTHER" id="PTHR34388">
    <property type="entry name" value="DNA POLYMERASE III SUBUNIT DELTA"/>
    <property type="match status" value="1"/>
</dbReference>
<evidence type="ECO:0000313" key="10">
    <source>
        <dbReference type="Proteomes" id="UP000031524"/>
    </source>
</evidence>
<evidence type="ECO:0000256" key="4">
    <source>
        <dbReference type="ARBA" id="ARBA00022705"/>
    </source>
</evidence>
<comment type="catalytic activity">
    <reaction evidence="7">
        <text>DNA(n) + a 2'-deoxyribonucleoside 5'-triphosphate = DNA(n+1) + diphosphate</text>
        <dbReference type="Rhea" id="RHEA:22508"/>
        <dbReference type="Rhea" id="RHEA-COMP:17339"/>
        <dbReference type="Rhea" id="RHEA-COMP:17340"/>
        <dbReference type="ChEBI" id="CHEBI:33019"/>
        <dbReference type="ChEBI" id="CHEBI:61560"/>
        <dbReference type="ChEBI" id="CHEBI:173112"/>
        <dbReference type="EC" id="2.7.7.7"/>
    </reaction>
</comment>
<keyword evidence="10" id="KW-1185">Reference proteome</keyword>
<dbReference type="STRING" id="1223515.B842_09920"/>
<proteinExistence type="inferred from homology"/>
<dbReference type="SUPFAM" id="SSF48019">
    <property type="entry name" value="post-AAA+ oligomerization domain-like"/>
    <property type="match status" value="1"/>
</dbReference>
<evidence type="ECO:0000256" key="2">
    <source>
        <dbReference type="ARBA" id="ARBA00022679"/>
    </source>
</evidence>
<dbReference type="GO" id="GO:0006261">
    <property type="term" value="P:DNA-templated DNA replication"/>
    <property type="evidence" value="ECO:0007669"/>
    <property type="project" value="TreeGrafter"/>
</dbReference>
<evidence type="ECO:0000256" key="5">
    <source>
        <dbReference type="ARBA" id="ARBA00022932"/>
    </source>
</evidence>
<evidence type="ECO:0000256" key="7">
    <source>
        <dbReference type="ARBA" id="ARBA00049244"/>
    </source>
</evidence>
<keyword evidence="5" id="KW-0239">DNA-directed DNA polymerase</keyword>
<evidence type="ECO:0000259" key="8">
    <source>
        <dbReference type="Pfam" id="PF21694"/>
    </source>
</evidence>
<dbReference type="SUPFAM" id="SSF52540">
    <property type="entry name" value="P-loop containing nucleoside triphosphate hydrolases"/>
    <property type="match status" value="1"/>
</dbReference>
<dbReference type="GO" id="GO:0009360">
    <property type="term" value="C:DNA polymerase III complex"/>
    <property type="evidence" value="ECO:0007669"/>
    <property type="project" value="TreeGrafter"/>
</dbReference>
<evidence type="ECO:0000313" key="9">
    <source>
        <dbReference type="EMBL" id="AJE33833.1"/>
    </source>
</evidence>